<gene>
    <name evidence="3" type="ORF">ABZ510_30335</name>
</gene>
<dbReference type="SUPFAM" id="SSF47413">
    <property type="entry name" value="lambda repressor-like DNA-binding domains"/>
    <property type="match status" value="1"/>
</dbReference>
<evidence type="ECO:0000256" key="1">
    <source>
        <dbReference type="SAM" id="MobiDB-lite"/>
    </source>
</evidence>
<feature type="region of interest" description="Disordered" evidence="1">
    <location>
        <begin position="1"/>
        <end position="25"/>
    </location>
</feature>
<feature type="compositionally biased region" description="Polar residues" evidence="1">
    <location>
        <begin position="155"/>
        <end position="166"/>
    </location>
</feature>
<feature type="compositionally biased region" description="Low complexity" evidence="1">
    <location>
        <begin position="7"/>
        <end position="17"/>
    </location>
</feature>
<proteinExistence type="predicted"/>
<dbReference type="EMBL" id="JBEYBF010000033">
    <property type="protein sequence ID" value="MEU1956132.1"/>
    <property type="molecule type" value="Genomic_DNA"/>
</dbReference>
<dbReference type="RefSeq" id="WP_356959559.1">
    <property type="nucleotide sequence ID" value="NZ_JBEYBD010000030.1"/>
</dbReference>
<accession>A0ABV2WZ30</accession>
<organism evidence="3 4">
    <name type="scientific">Nocardia rhamnosiphila</name>
    <dbReference type="NCBI Taxonomy" id="426716"/>
    <lineage>
        <taxon>Bacteria</taxon>
        <taxon>Bacillati</taxon>
        <taxon>Actinomycetota</taxon>
        <taxon>Actinomycetes</taxon>
        <taxon>Mycobacteriales</taxon>
        <taxon>Nocardiaceae</taxon>
        <taxon>Nocardia</taxon>
    </lineage>
</organism>
<feature type="domain" description="HTH cro/C1-type" evidence="2">
    <location>
        <begin position="31"/>
        <end position="90"/>
    </location>
</feature>
<dbReference type="CDD" id="cd00093">
    <property type="entry name" value="HTH_XRE"/>
    <property type="match status" value="1"/>
</dbReference>
<evidence type="ECO:0000259" key="2">
    <source>
        <dbReference type="PROSITE" id="PS50943"/>
    </source>
</evidence>
<protein>
    <submittedName>
        <fullName evidence="3">Helix-turn-helix transcriptional regulator</fullName>
    </submittedName>
</protein>
<dbReference type="Proteomes" id="UP001550628">
    <property type="component" value="Unassembled WGS sequence"/>
</dbReference>
<evidence type="ECO:0000313" key="3">
    <source>
        <dbReference type="EMBL" id="MEU1956132.1"/>
    </source>
</evidence>
<reference evidence="3 4" key="1">
    <citation type="submission" date="2024-06" db="EMBL/GenBank/DDBJ databases">
        <title>The Natural Products Discovery Center: Release of the First 8490 Sequenced Strains for Exploring Actinobacteria Biosynthetic Diversity.</title>
        <authorList>
            <person name="Kalkreuter E."/>
            <person name="Kautsar S.A."/>
            <person name="Yang D."/>
            <person name="Bader C.D."/>
            <person name="Teijaro C.N."/>
            <person name="Fluegel L."/>
            <person name="Davis C.M."/>
            <person name="Simpson J.R."/>
            <person name="Lauterbach L."/>
            <person name="Steele A.D."/>
            <person name="Gui C."/>
            <person name="Meng S."/>
            <person name="Li G."/>
            <person name="Viehrig K."/>
            <person name="Ye F."/>
            <person name="Su P."/>
            <person name="Kiefer A.F."/>
            <person name="Nichols A."/>
            <person name="Cepeda A.J."/>
            <person name="Yan W."/>
            <person name="Fan B."/>
            <person name="Jiang Y."/>
            <person name="Adhikari A."/>
            <person name="Zheng C.-J."/>
            <person name="Schuster L."/>
            <person name="Cowan T.M."/>
            <person name="Smanski M.J."/>
            <person name="Chevrette M.G."/>
            <person name="De Carvalho L.P.S."/>
            <person name="Shen B."/>
        </authorList>
    </citation>
    <scope>NUCLEOTIDE SEQUENCE [LARGE SCALE GENOMIC DNA]</scope>
    <source>
        <strain evidence="3 4">NPDC019708</strain>
    </source>
</reference>
<sequence length="178" mass="19274">MPSTSETPPAKATKAPKNPLGATGRTVAKNVERLRKKQGLQYTELAARLEEIGRPIPTLGLRHIEASRRRVDADDLVALAVALRTTPNALLLPPTDDPQHLVEITGSPNETGASVWKWANGERPLPVMLSVVPGSVPKENRYTYAKADFENNSVPAIQNWTDQPNITVGPLDGNDGDD</sequence>
<comment type="caution">
    <text evidence="3">The sequence shown here is derived from an EMBL/GenBank/DDBJ whole genome shotgun (WGS) entry which is preliminary data.</text>
</comment>
<dbReference type="Gene3D" id="1.10.260.40">
    <property type="entry name" value="lambda repressor-like DNA-binding domains"/>
    <property type="match status" value="1"/>
</dbReference>
<feature type="region of interest" description="Disordered" evidence="1">
    <location>
        <begin position="155"/>
        <end position="178"/>
    </location>
</feature>
<dbReference type="InterPro" id="IPR010982">
    <property type="entry name" value="Lambda_DNA-bd_dom_sf"/>
</dbReference>
<dbReference type="InterPro" id="IPR001387">
    <property type="entry name" value="Cro/C1-type_HTH"/>
</dbReference>
<name>A0ABV2WZ30_9NOCA</name>
<keyword evidence="4" id="KW-1185">Reference proteome</keyword>
<evidence type="ECO:0000313" key="4">
    <source>
        <dbReference type="Proteomes" id="UP001550628"/>
    </source>
</evidence>
<dbReference type="PROSITE" id="PS50943">
    <property type="entry name" value="HTH_CROC1"/>
    <property type="match status" value="1"/>
</dbReference>